<dbReference type="AlphaFoldDB" id="A0A485JML3"/>
<protein>
    <submittedName>
        <fullName evidence="1">Uncharacterized protein</fullName>
    </submittedName>
</protein>
<reference evidence="1 2" key="1">
    <citation type="submission" date="2019-03" db="EMBL/GenBank/DDBJ databases">
        <authorList>
            <consortium name="Pathogen Informatics"/>
        </authorList>
    </citation>
    <scope>NUCLEOTIDE SEQUENCE [LARGE SCALE GENOMIC DNA]</scope>
    <source>
        <strain evidence="1 2">NCTC10974</strain>
    </source>
</reference>
<name>A0A485JML3_ECOLX</name>
<accession>A0A485JML3</accession>
<sequence length="54" mass="6126">MARDISSDISLDTFVILNAEENEDLFIIYIEGLIPPLFHIIITLARSNSNSRFS</sequence>
<organism evidence="1 2">
    <name type="scientific">Escherichia coli</name>
    <dbReference type="NCBI Taxonomy" id="562"/>
    <lineage>
        <taxon>Bacteria</taxon>
        <taxon>Pseudomonadati</taxon>
        <taxon>Pseudomonadota</taxon>
        <taxon>Gammaproteobacteria</taxon>
        <taxon>Enterobacterales</taxon>
        <taxon>Enterobacteriaceae</taxon>
        <taxon>Escherichia</taxon>
    </lineage>
</organism>
<gene>
    <name evidence="1" type="ORF">NCTC10974_05766</name>
</gene>
<proteinExistence type="predicted"/>
<evidence type="ECO:0000313" key="1">
    <source>
        <dbReference type="EMBL" id="VFT72091.1"/>
    </source>
</evidence>
<dbReference type="Proteomes" id="UP000358010">
    <property type="component" value="Unassembled WGS sequence"/>
</dbReference>
<evidence type="ECO:0000313" key="2">
    <source>
        <dbReference type="Proteomes" id="UP000358010"/>
    </source>
</evidence>
<dbReference type="EMBL" id="CAADJZ010000002">
    <property type="protein sequence ID" value="VFT72091.1"/>
    <property type="molecule type" value="Genomic_DNA"/>
</dbReference>